<dbReference type="InterPro" id="IPR005036">
    <property type="entry name" value="CBM21_dom"/>
</dbReference>
<dbReference type="EMBL" id="AYCK01005375">
    <property type="status" value="NOT_ANNOTATED_CDS"/>
    <property type="molecule type" value="Genomic_DNA"/>
</dbReference>
<sequence>MDNWGTYFDYPAEYVFGSNDGDTDQFSFKLSFAPPYTTHGSRIEFVVRYETSVGDYWANNFSMNYAVTLLLSYEDDPTQTSNNNNNNIV</sequence>
<dbReference type="STRING" id="48698.ENSPFOP00000001046"/>
<dbReference type="PROSITE" id="PS51159">
    <property type="entry name" value="CBM21"/>
    <property type="match status" value="1"/>
</dbReference>
<dbReference type="GO" id="GO:0000164">
    <property type="term" value="C:protein phosphatase type 1 complex"/>
    <property type="evidence" value="ECO:0007669"/>
    <property type="project" value="TreeGrafter"/>
</dbReference>
<accession>A0A087X5J3</accession>
<dbReference type="EMBL" id="AYCK01005376">
    <property type="status" value="NOT_ANNOTATED_CDS"/>
    <property type="molecule type" value="Genomic_DNA"/>
</dbReference>
<dbReference type="GeneTree" id="ENSGT00940000157682"/>
<dbReference type="Gene3D" id="2.60.40.2440">
    <property type="entry name" value="Carbohydrate binding type-21 domain"/>
    <property type="match status" value="1"/>
</dbReference>
<dbReference type="InterPro" id="IPR038175">
    <property type="entry name" value="CBM21_dom_sf"/>
</dbReference>
<reference evidence="2" key="3">
    <citation type="submission" date="2025-09" db="UniProtKB">
        <authorList>
            <consortium name="Ensembl"/>
        </authorList>
    </citation>
    <scope>IDENTIFICATION</scope>
</reference>
<dbReference type="Ensembl" id="ENSPFOT00000001048.1">
    <property type="protein sequence ID" value="ENSPFOP00000001046.1"/>
    <property type="gene ID" value="ENSPFOG00000001127.1"/>
</dbReference>
<dbReference type="PANTHER" id="PTHR12307">
    <property type="entry name" value="PROTEIN PHOSPHATASE 1 REGULATORY SUBUNIT"/>
    <property type="match status" value="1"/>
</dbReference>
<evidence type="ECO:0000313" key="2">
    <source>
        <dbReference type="Ensembl" id="ENSPFOP00000001046.1"/>
    </source>
</evidence>
<reference evidence="3" key="1">
    <citation type="submission" date="2013-10" db="EMBL/GenBank/DDBJ databases">
        <authorList>
            <person name="Schartl M."/>
            <person name="Warren W."/>
        </authorList>
    </citation>
    <scope>NUCLEOTIDE SEQUENCE [LARGE SCALE GENOMIC DNA]</scope>
    <source>
        <strain evidence="3">female</strain>
    </source>
</reference>
<name>A0A087X5J3_POEFO</name>
<reference evidence="2" key="2">
    <citation type="submission" date="2025-08" db="UniProtKB">
        <authorList>
            <consortium name="Ensembl"/>
        </authorList>
    </citation>
    <scope>IDENTIFICATION</scope>
</reference>
<proteinExistence type="predicted"/>
<dbReference type="GO" id="GO:2001069">
    <property type="term" value="F:glycogen binding"/>
    <property type="evidence" value="ECO:0007669"/>
    <property type="project" value="TreeGrafter"/>
</dbReference>
<dbReference type="OMA" id="HEGTIDK"/>
<dbReference type="AlphaFoldDB" id="A0A087X5J3"/>
<dbReference type="GO" id="GO:0005979">
    <property type="term" value="P:regulation of glycogen biosynthetic process"/>
    <property type="evidence" value="ECO:0007669"/>
    <property type="project" value="TreeGrafter"/>
</dbReference>
<dbReference type="InterPro" id="IPR050782">
    <property type="entry name" value="PP1_regulatory_subunit_3"/>
</dbReference>
<evidence type="ECO:0000313" key="3">
    <source>
        <dbReference type="Proteomes" id="UP000028760"/>
    </source>
</evidence>
<dbReference type="Proteomes" id="UP000028760">
    <property type="component" value="Unassembled WGS sequence"/>
</dbReference>
<organism evidence="2 3">
    <name type="scientific">Poecilia formosa</name>
    <name type="common">Amazon molly</name>
    <name type="synonym">Limia formosa</name>
    <dbReference type="NCBI Taxonomy" id="48698"/>
    <lineage>
        <taxon>Eukaryota</taxon>
        <taxon>Metazoa</taxon>
        <taxon>Chordata</taxon>
        <taxon>Craniata</taxon>
        <taxon>Vertebrata</taxon>
        <taxon>Euteleostomi</taxon>
        <taxon>Actinopterygii</taxon>
        <taxon>Neopterygii</taxon>
        <taxon>Teleostei</taxon>
        <taxon>Neoteleostei</taxon>
        <taxon>Acanthomorphata</taxon>
        <taxon>Ovalentaria</taxon>
        <taxon>Atherinomorphae</taxon>
        <taxon>Cyprinodontiformes</taxon>
        <taxon>Poeciliidae</taxon>
        <taxon>Poeciliinae</taxon>
        <taxon>Poecilia</taxon>
    </lineage>
</organism>
<dbReference type="Pfam" id="PF03370">
    <property type="entry name" value="CBM_21"/>
    <property type="match status" value="1"/>
</dbReference>
<evidence type="ECO:0000259" key="1">
    <source>
        <dbReference type="PROSITE" id="PS51159"/>
    </source>
</evidence>
<dbReference type="PANTHER" id="PTHR12307:SF40">
    <property type="entry name" value="PROTEIN PHOSPHATASE 1 REGULATORY SUBUNIT 3F"/>
    <property type="match status" value="1"/>
</dbReference>
<dbReference type="eggNOG" id="KOG3986">
    <property type="taxonomic scope" value="Eukaryota"/>
</dbReference>
<keyword evidence="3" id="KW-1185">Reference proteome</keyword>
<dbReference type="GO" id="GO:0008157">
    <property type="term" value="F:protein phosphatase 1 binding"/>
    <property type="evidence" value="ECO:0007669"/>
    <property type="project" value="TreeGrafter"/>
</dbReference>
<protein>
    <recommendedName>
        <fullName evidence="1">CBM21 domain-containing protein</fullName>
    </recommendedName>
</protein>
<feature type="domain" description="CBM21" evidence="1">
    <location>
        <begin position="1"/>
        <end position="68"/>
    </location>
</feature>